<protein>
    <submittedName>
        <fullName evidence="1">Uncharacterized protein</fullName>
    </submittedName>
</protein>
<comment type="caution">
    <text evidence="1">The sequence shown here is derived from an EMBL/GenBank/DDBJ whole genome shotgun (WGS) entry which is preliminary data.</text>
</comment>
<organism evidence="1 2">
    <name type="scientific">Ladona fulva</name>
    <name type="common">Scarce chaser dragonfly</name>
    <name type="synonym">Libellula fulva</name>
    <dbReference type="NCBI Taxonomy" id="123851"/>
    <lineage>
        <taxon>Eukaryota</taxon>
        <taxon>Metazoa</taxon>
        <taxon>Ecdysozoa</taxon>
        <taxon>Arthropoda</taxon>
        <taxon>Hexapoda</taxon>
        <taxon>Insecta</taxon>
        <taxon>Pterygota</taxon>
        <taxon>Palaeoptera</taxon>
        <taxon>Odonata</taxon>
        <taxon>Epiprocta</taxon>
        <taxon>Anisoptera</taxon>
        <taxon>Libelluloidea</taxon>
        <taxon>Libellulidae</taxon>
        <taxon>Ladona</taxon>
    </lineage>
</organism>
<dbReference type="AlphaFoldDB" id="A0A8K0PB98"/>
<proteinExistence type="predicted"/>
<evidence type="ECO:0000313" key="2">
    <source>
        <dbReference type="Proteomes" id="UP000792457"/>
    </source>
</evidence>
<sequence>MENCKGVSTPMELKLKLKDLGEGKDINVPYQKLIEGCDSKPKASRSEYWSFSVSIELNLFEDAAFESDAVKGTGVTIIKSPSSDLPIKVE</sequence>
<gene>
    <name evidence="1" type="ORF">J437_LFUL017064</name>
</gene>
<dbReference type="Proteomes" id="UP000792457">
    <property type="component" value="Unassembled WGS sequence"/>
</dbReference>
<keyword evidence="2" id="KW-1185">Reference proteome</keyword>
<evidence type="ECO:0000313" key="1">
    <source>
        <dbReference type="EMBL" id="KAG8237304.1"/>
    </source>
</evidence>
<dbReference type="EMBL" id="KZ309148">
    <property type="protein sequence ID" value="KAG8237304.1"/>
    <property type="molecule type" value="Genomic_DNA"/>
</dbReference>
<name>A0A8K0PB98_LADFU</name>
<reference evidence="1" key="1">
    <citation type="submission" date="2013-04" db="EMBL/GenBank/DDBJ databases">
        <authorList>
            <person name="Qu J."/>
            <person name="Murali S.C."/>
            <person name="Bandaranaike D."/>
            <person name="Bellair M."/>
            <person name="Blankenburg K."/>
            <person name="Chao H."/>
            <person name="Dinh H."/>
            <person name="Doddapaneni H."/>
            <person name="Downs B."/>
            <person name="Dugan-Rocha S."/>
            <person name="Elkadiri S."/>
            <person name="Gnanaolivu R.D."/>
            <person name="Hernandez B."/>
            <person name="Javaid M."/>
            <person name="Jayaseelan J.C."/>
            <person name="Lee S."/>
            <person name="Li M."/>
            <person name="Ming W."/>
            <person name="Munidasa M."/>
            <person name="Muniz J."/>
            <person name="Nguyen L."/>
            <person name="Ongeri F."/>
            <person name="Osuji N."/>
            <person name="Pu L.-L."/>
            <person name="Puazo M."/>
            <person name="Qu C."/>
            <person name="Quiroz J."/>
            <person name="Raj R."/>
            <person name="Weissenberger G."/>
            <person name="Xin Y."/>
            <person name="Zou X."/>
            <person name="Han Y."/>
            <person name="Richards S."/>
            <person name="Worley K."/>
            <person name="Muzny D."/>
            <person name="Gibbs R."/>
        </authorList>
    </citation>
    <scope>NUCLEOTIDE SEQUENCE</scope>
    <source>
        <strain evidence="1">Sampled in the wild</strain>
    </source>
</reference>
<reference evidence="1" key="2">
    <citation type="submission" date="2017-10" db="EMBL/GenBank/DDBJ databases">
        <title>Ladona fulva Genome sequencing and assembly.</title>
        <authorList>
            <person name="Murali S."/>
            <person name="Richards S."/>
            <person name="Bandaranaike D."/>
            <person name="Bellair M."/>
            <person name="Blankenburg K."/>
            <person name="Chao H."/>
            <person name="Dinh H."/>
            <person name="Doddapaneni H."/>
            <person name="Dugan-Rocha S."/>
            <person name="Elkadiri S."/>
            <person name="Gnanaolivu R."/>
            <person name="Hernandez B."/>
            <person name="Skinner E."/>
            <person name="Javaid M."/>
            <person name="Lee S."/>
            <person name="Li M."/>
            <person name="Ming W."/>
            <person name="Munidasa M."/>
            <person name="Muniz J."/>
            <person name="Nguyen L."/>
            <person name="Hughes D."/>
            <person name="Osuji N."/>
            <person name="Pu L.-L."/>
            <person name="Puazo M."/>
            <person name="Qu C."/>
            <person name="Quiroz J."/>
            <person name="Raj R."/>
            <person name="Weissenberger G."/>
            <person name="Xin Y."/>
            <person name="Zou X."/>
            <person name="Han Y."/>
            <person name="Worley K."/>
            <person name="Muzny D."/>
            <person name="Gibbs R."/>
        </authorList>
    </citation>
    <scope>NUCLEOTIDE SEQUENCE</scope>
    <source>
        <strain evidence="1">Sampled in the wild</strain>
    </source>
</reference>
<accession>A0A8K0PB98</accession>